<dbReference type="HOGENOM" id="CLU_2290811_0_0_1"/>
<comment type="caution">
    <text evidence="1">The sequence shown here is derived from an EMBL/GenBank/DDBJ whole genome shotgun (WGS) entry which is preliminary data.</text>
</comment>
<evidence type="ECO:0000313" key="2">
    <source>
        <dbReference type="Proteomes" id="UP000029964"/>
    </source>
</evidence>
<protein>
    <submittedName>
        <fullName evidence="1">Uncharacterized protein</fullName>
    </submittedName>
</protein>
<sequence>MTPVSPAHVCLVRTTPVHSIDAMDPLLRIVPVSIAEGLGEPCLRSPGPACPLTEPPPQFHIGLQTIQCGQGRKIQLYEPRRMPPSLWPQRTVALAAEDAGL</sequence>
<reference evidence="2" key="1">
    <citation type="journal article" date="2014" name="Genome Announc.">
        <title>Genome sequence and annotation of Acremonium chrysogenum, producer of the beta-lactam antibiotic cephalosporin C.</title>
        <authorList>
            <person name="Terfehr D."/>
            <person name="Dahlmann T.A."/>
            <person name="Specht T."/>
            <person name="Zadra I."/>
            <person name="Kuernsteiner H."/>
            <person name="Kueck U."/>
        </authorList>
    </citation>
    <scope>NUCLEOTIDE SEQUENCE [LARGE SCALE GENOMIC DNA]</scope>
    <source>
        <strain evidence="2">ATCC 11550 / CBS 779.69 / DSM 880 / IAM 14645 / JCM 23072 / IMI 49137</strain>
    </source>
</reference>
<dbReference type="EMBL" id="JPKY01000021">
    <property type="protein sequence ID" value="KFH46296.1"/>
    <property type="molecule type" value="Genomic_DNA"/>
</dbReference>
<organism evidence="1 2">
    <name type="scientific">Hapsidospora chrysogenum (strain ATCC 11550 / CBS 779.69 / DSM 880 / IAM 14645 / JCM 23072 / IMI 49137)</name>
    <name type="common">Acremonium chrysogenum</name>
    <dbReference type="NCBI Taxonomy" id="857340"/>
    <lineage>
        <taxon>Eukaryota</taxon>
        <taxon>Fungi</taxon>
        <taxon>Dikarya</taxon>
        <taxon>Ascomycota</taxon>
        <taxon>Pezizomycotina</taxon>
        <taxon>Sordariomycetes</taxon>
        <taxon>Hypocreomycetidae</taxon>
        <taxon>Hypocreales</taxon>
        <taxon>Bionectriaceae</taxon>
        <taxon>Hapsidospora</taxon>
    </lineage>
</organism>
<accession>A0A086TAB4</accession>
<keyword evidence="2" id="KW-1185">Reference proteome</keyword>
<gene>
    <name evidence="1" type="ORF">ACRE_028640</name>
</gene>
<evidence type="ECO:0000313" key="1">
    <source>
        <dbReference type="EMBL" id="KFH46296.1"/>
    </source>
</evidence>
<name>A0A086TAB4_HAPC1</name>
<dbReference type="Proteomes" id="UP000029964">
    <property type="component" value="Unassembled WGS sequence"/>
</dbReference>
<dbReference type="AlphaFoldDB" id="A0A086TAB4"/>
<proteinExistence type="predicted"/>